<sequence length="122" mass="13713">MFRLLWAASVYTSSFLRRYMPTNILLDAIRTRRGRKWGIPAMLLAVPYLIAAVTCSAWIAGGGPGWANVLLLLLIWNALKFIIMGPISLVLLGHTRVTERVQRNREPRSEADDVESVAQLHV</sequence>
<name>A0ABP7KC70_9MICO</name>
<accession>A0ABP7KC70</accession>
<gene>
    <name evidence="2" type="ORF">GCM10022381_12910</name>
</gene>
<dbReference type="RefSeq" id="WP_345063608.1">
    <property type="nucleotide sequence ID" value="NZ_BAABCN010000002.1"/>
</dbReference>
<evidence type="ECO:0008006" key="4">
    <source>
        <dbReference type="Google" id="ProtNLM"/>
    </source>
</evidence>
<protein>
    <recommendedName>
        <fullName evidence="4">Sulfate permease</fullName>
    </recommendedName>
</protein>
<keyword evidence="1" id="KW-0812">Transmembrane</keyword>
<keyword evidence="1" id="KW-0472">Membrane</keyword>
<feature type="transmembrane region" description="Helical" evidence="1">
    <location>
        <begin position="39"/>
        <end position="60"/>
    </location>
</feature>
<evidence type="ECO:0000256" key="1">
    <source>
        <dbReference type="SAM" id="Phobius"/>
    </source>
</evidence>
<keyword evidence="1" id="KW-1133">Transmembrane helix</keyword>
<dbReference type="EMBL" id="BAABCN010000002">
    <property type="protein sequence ID" value="GAA3871218.1"/>
    <property type="molecule type" value="Genomic_DNA"/>
</dbReference>
<proteinExistence type="predicted"/>
<organism evidence="2 3">
    <name type="scientific">Leifsonia kafniensis</name>
    <dbReference type="NCBI Taxonomy" id="475957"/>
    <lineage>
        <taxon>Bacteria</taxon>
        <taxon>Bacillati</taxon>
        <taxon>Actinomycetota</taxon>
        <taxon>Actinomycetes</taxon>
        <taxon>Micrococcales</taxon>
        <taxon>Microbacteriaceae</taxon>
        <taxon>Leifsonia</taxon>
    </lineage>
</organism>
<feature type="transmembrane region" description="Helical" evidence="1">
    <location>
        <begin position="66"/>
        <end position="93"/>
    </location>
</feature>
<dbReference type="Proteomes" id="UP001501803">
    <property type="component" value="Unassembled WGS sequence"/>
</dbReference>
<comment type="caution">
    <text evidence="2">The sequence shown here is derived from an EMBL/GenBank/DDBJ whole genome shotgun (WGS) entry which is preliminary data.</text>
</comment>
<keyword evidence="3" id="KW-1185">Reference proteome</keyword>
<reference evidence="3" key="1">
    <citation type="journal article" date="2019" name="Int. J. Syst. Evol. Microbiol.">
        <title>The Global Catalogue of Microorganisms (GCM) 10K type strain sequencing project: providing services to taxonomists for standard genome sequencing and annotation.</title>
        <authorList>
            <consortium name="The Broad Institute Genomics Platform"/>
            <consortium name="The Broad Institute Genome Sequencing Center for Infectious Disease"/>
            <person name="Wu L."/>
            <person name="Ma J."/>
        </authorList>
    </citation>
    <scope>NUCLEOTIDE SEQUENCE [LARGE SCALE GENOMIC DNA]</scope>
    <source>
        <strain evidence="3">JCM 17021</strain>
    </source>
</reference>
<evidence type="ECO:0000313" key="2">
    <source>
        <dbReference type="EMBL" id="GAA3871218.1"/>
    </source>
</evidence>
<evidence type="ECO:0000313" key="3">
    <source>
        <dbReference type="Proteomes" id="UP001501803"/>
    </source>
</evidence>